<dbReference type="EMBL" id="PXOG01000081">
    <property type="protein sequence ID" value="RGP77986.1"/>
    <property type="molecule type" value="Genomic_DNA"/>
</dbReference>
<gene>
    <name evidence="1" type="ORF">FLONG3_3943</name>
</gene>
<protein>
    <submittedName>
        <fullName evidence="1">Translation machinery-associated</fullName>
    </submittedName>
</protein>
<evidence type="ECO:0000313" key="1">
    <source>
        <dbReference type="EMBL" id="RGP77986.1"/>
    </source>
</evidence>
<keyword evidence="2" id="KW-1185">Reference proteome</keyword>
<dbReference type="STRING" id="694270.A0A395T0H8"/>
<reference evidence="1 2" key="1">
    <citation type="journal article" date="2018" name="PLoS Pathog.">
        <title>Evolution of structural diversity of trichothecenes, a family of toxins produced by plant pathogenic and entomopathogenic fungi.</title>
        <authorList>
            <person name="Proctor R.H."/>
            <person name="McCormick S.P."/>
            <person name="Kim H.S."/>
            <person name="Cardoza R.E."/>
            <person name="Stanley A.M."/>
            <person name="Lindo L."/>
            <person name="Kelly A."/>
            <person name="Brown D.W."/>
            <person name="Lee T."/>
            <person name="Vaughan M.M."/>
            <person name="Alexander N.J."/>
            <person name="Busman M."/>
            <person name="Gutierrez S."/>
        </authorList>
    </citation>
    <scope>NUCLEOTIDE SEQUENCE [LARGE SCALE GENOMIC DNA]</scope>
    <source>
        <strain evidence="1 2">NRRL 20695</strain>
    </source>
</reference>
<proteinExistence type="predicted"/>
<comment type="caution">
    <text evidence="1">The sequence shown here is derived from an EMBL/GenBank/DDBJ whole genome shotgun (WGS) entry which is preliminary data.</text>
</comment>
<sequence length="86" mass="9779">MTLVVPGINSTSGDKVEEWQNKLIGKKLSDDEASDRLMFWKEDRKETGRLNRTLSSTIAVSGRSLVTIKTWRREDVSHMVGFIRIG</sequence>
<dbReference type="OrthoDB" id="10013825at2759"/>
<organism evidence="1 2">
    <name type="scientific">Fusarium longipes</name>
    <dbReference type="NCBI Taxonomy" id="694270"/>
    <lineage>
        <taxon>Eukaryota</taxon>
        <taxon>Fungi</taxon>
        <taxon>Dikarya</taxon>
        <taxon>Ascomycota</taxon>
        <taxon>Pezizomycotina</taxon>
        <taxon>Sordariomycetes</taxon>
        <taxon>Hypocreomycetidae</taxon>
        <taxon>Hypocreales</taxon>
        <taxon>Nectriaceae</taxon>
        <taxon>Fusarium</taxon>
    </lineage>
</organism>
<dbReference type="AlphaFoldDB" id="A0A395T0H8"/>
<dbReference type="Proteomes" id="UP000266234">
    <property type="component" value="Unassembled WGS sequence"/>
</dbReference>
<name>A0A395T0H8_9HYPO</name>
<evidence type="ECO:0000313" key="2">
    <source>
        <dbReference type="Proteomes" id="UP000266234"/>
    </source>
</evidence>
<accession>A0A395T0H8</accession>